<dbReference type="CDD" id="cd03014">
    <property type="entry name" value="PRX_Atyp2cys"/>
    <property type="match status" value="1"/>
</dbReference>
<dbReference type="Gene3D" id="3.40.30.10">
    <property type="entry name" value="Glutaredoxin"/>
    <property type="match status" value="1"/>
</dbReference>
<evidence type="ECO:0000256" key="3">
    <source>
        <dbReference type="ARBA" id="ARBA00023002"/>
    </source>
</evidence>
<dbReference type="NCBIfam" id="NF001808">
    <property type="entry name" value="PRK00522.1"/>
    <property type="match status" value="1"/>
</dbReference>
<dbReference type="InterPro" id="IPR013740">
    <property type="entry name" value="Redoxin"/>
</dbReference>
<dbReference type="PANTHER" id="PTHR43110:SF1">
    <property type="entry name" value="THIOL PEROXIDASE"/>
    <property type="match status" value="1"/>
</dbReference>
<dbReference type="GO" id="GO:0004601">
    <property type="term" value="F:peroxidase activity"/>
    <property type="evidence" value="ECO:0007669"/>
    <property type="project" value="UniProtKB-KW"/>
</dbReference>
<evidence type="ECO:0000256" key="6">
    <source>
        <dbReference type="HAMAP-Rule" id="MF_00269"/>
    </source>
</evidence>
<proteinExistence type="inferred from homology"/>
<comment type="similarity">
    <text evidence="6">Belongs to the peroxiredoxin family. Tpx subfamily.</text>
</comment>
<feature type="disulfide bond" description="Redox-active" evidence="6">
    <location>
        <begin position="63"/>
        <end position="97"/>
    </location>
</feature>
<dbReference type="PROSITE" id="PS51352">
    <property type="entry name" value="THIOREDOXIN_2"/>
    <property type="match status" value="1"/>
</dbReference>
<evidence type="ECO:0000256" key="5">
    <source>
        <dbReference type="ARBA" id="ARBA00023284"/>
    </source>
</evidence>
<feature type="active site" description="Cysteine sulfenic acid (-SOH) intermediate" evidence="6">
    <location>
        <position position="63"/>
    </location>
</feature>
<dbReference type="InterPro" id="IPR018219">
    <property type="entry name" value="Tpx_CS"/>
</dbReference>
<dbReference type="Proteomes" id="UP001279681">
    <property type="component" value="Unassembled WGS sequence"/>
</dbReference>
<name>A0ABU4W6Z6_9FUSO</name>
<evidence type="ECO:0000313" key="8">
    <source>
        <dbReference type="EMBL" id="MDX8335310.1"/>
    </source>
</evidence>
<dbReference type="InterPro" id="IPR050455">
    <property type="entry name" value="Tpx_Peroxidase_subfamily"/>
</dbReference>
<accession>A0ABU4W6Z6</accession>
<evidence type="ECO:0000259" key="7">
    <source>
        <dbReference type="PROSITE" id="PS51352"/>
    </source>
</evidence>
<dbReference type="Pfam" id="PF08534">
    <property type="entry name" value="Redoxin"/>
    <property type="match status" value="1"/>
</dbReference>
<evidence type="ECO:0000313" key="9">
    <source>
        <dbReference type="Proteomes" id="UP001279681"/>
    </source>
</evidence>
<dbReference type="SUPFAM" id="SSF52833">
    <property type="entry name" value="Thioredoxin-like"/>
    <property type="match status" value="1"/>
</dbReference>
<organism evidence="8 9">
    <name type="scientific">Candidatus Cetobacterium colombiensis</name>
    <dbReference type="NCBI Taxonomy" id="3073100"/>
    <lineage>
        <taxon>Bacteria</taxon>
        <taxon>Fusobacteriati</taxon>
        <taxon>Fusobacteriota</taxon>
        <taxon>Fusobacteriia</taxon>
        <taxon>Fusobacteriales</taxon>
        <taxon>Fusobacteriaceae</taxon>
        <taxon>Cetobacterium</taxon>
    </lineage>
</organism>
<comment type="subunit">
    <text evidence="6">Homodimer.</text>
</comment>
<protein>
    <recommendedName>
        <fullName evidence="6">Thiol peroxidase</fullName>
        <shortName evidence="6">Tpx</shortName>
        <ecNumber evidence="6">1.11.1.24</ecNumber>
    </recommendedName>
    <alternativeName>
        <fullName evidence="6">Peroxiredoxin tpx</fullName>
        <shortName evidence="6">Prx</shortName>
    </alternativeName>
    <alternativeName>
        <fullName evidence="6">Thioredoxin peroxidase</fullName>
    </alternativeName>
    <alternativeName>
        <fullName evidence="6">Thioredoxin-dependent peroxiredoxin</fullName>
    </alternativeName>
</protein>
<dbReference type="PANTHER" id="PTHR43110">
    <property type="entry name" value="THIOL PEROXIDASE"/>
    <property type="match status" value="1"/>
</dbReference>
<reference evidence="9" key="1">
    <citation type="submission" date="2023-07" db="EMBL/GenBank/DDBJ databases">
        <authorList>
            <person name="Colorado M.A."/>
            <person name="Villamil L.M."/>
            <person name="Melo J.F."/>
            <person name="Rodriguez J.A."/>
            <person name="Ruiz R.Y."/>
        </authorList>
    </citation>
    <scope>NUCLEOTIDE SEQUENCE [LARGE SCALE GENOMIC DNA]</scope>
    <source>
        <strain evidence="9">C33</strain>
    </source>
</reference>
<comment type="caution">
    <text evidence="8">The sequence shown here is derived from an EMBL/GenBank/DDBJ whole genome shotgun (WGS) entry which is preliminary data.</text>
</comment>
<sequence>MERKDVITFGGNPLTLVGKEIIVGDVAPNFTVIKTDLSPLSLSDLKGKTVVISAMPSIDTPVCEMQTIRFNKEAAKLEDVVLLTISMDLPFALSRFCGAKDIKNAITTSDYKDREFSHNYGLYIKELGLISRAVIIINKDGKVTYTEYLKEITEEPNYDAALEALKTL</sequence>
<dbReference type="InterPro" id="IPR036249">
    <property type="entry name" value="Thioredoxin-like_sf"/>
</dbReference>
<dbReference type="PROSITE" id="PS01265">
    <property type="entry name" value="TPX"/>
    <property type="match status" value="1"/>
</dbReference>
<evidence type="ECO:0000256" key="1">
    <source>
        <dbReference type="ARBA" id="ARBA00022559"/>
    </source>
</evidence>
<dbReference type="EMBL" id="JAVIKH010000002">
    <property type="protein sequence ID" value="MDX8335310.1"/>
    <property type="molecule type" value="Genomic_DNA"/>
</dbReference>
<feature type="domain" description="Thioredoxin" evidence="7">
    <location>
        <begin position="21"/>
        <end position="168"/>
    </location>
</feature>
<keyword evidence="1 6" id="KW-0575">Peroxidase</keyword>
<keyword evidence="3 6" id="KW-0560">Oxidoreductase</keyword>
<keyword evidence="2 6" id="KW-0049">Antioxidant</keyword>
<dbReference type="HAMAP" id="MF_00269">
    <property type="entry name" value="Tpx"/>
    <property type="match status" value="1"/>
</dbReference>
<dbReference type="EC" id="1.11.1.24" evidence="6"/>
<comment type="catalytic activity">
    <reaction evidence="6">
        <text>a hydroperoxide + [thioredoxin]-dithiol = an alcohol + [thioredoxin]-disulfide + H2O</text>
        <dbReference type="Rhea" id="RHEA:62620"/>
        <dbReference type="Rhea" id="RHEA-COMP:10698"/>
        <dbReference type="Rhea" id="RHEA-COMP:10700"/>
        <dbReference type="ChEBI" id="CHEBI:15377"/>
        <dbReference type="ChEBI" id="CHEBI:29950"/>
        <dbReference type="ChEBI" id="CHEBI:30879"/>
        <dbReference type="ChEBI" id="CHEBI:35924"/>
        <dbReference type="ChEBI" id="CHEBI:50058"/>
        <dbReference type="EC" id="1.11.1.24"/>
    </reaction>
</comment>
<comment type="miscellaneous">
    <text evidence="6">The active site is a conserved redox-active cysteine residue, the peroxidatic cysteine (C(P)), which makes the nucleophilic attack on the peroxide substrate. The peroxide oxidizes the C(P)-SH to cysteine sulfenic acid (C(P)-SOH), which then reacts with another cysteine residue, the resolving cysteine (C(R)), to form a disulfide bridge. The disulfide is subsequently reduced by an appropriate electron donor to complete the catalytic cycle. In this atypical 2-Cys peroxiredoxin, C(R) is present in the same subunit to form an intramolecular disulfide. The disulfide is subsequently reduced by thioredoxin.</text>
</comment>
<keyword evidence="4 6" id="KW-1015">Disulfide bond</keyword>
<dbReference type="RefSeq" id="WP_320312719.1">
    <property type="nucleotide sequence ID" value="NZ_JAVIKH010000002.1"/>
</dbReference>
<comment type="function">
    <text evidence="6">Thiol-specific peroxidase that catalyzes the reduction of hydrogen peroxide and organic hydroperoxides to water and alcohols, respectively. Plays a role in cell protection against oxidative stress by detoxifying peroxides.</text>
</comment>
<keyword evidence="5 6" id="KW-0676">Redox-active center</keyword>
<evidence type="ECO:0000256" key="2">
    <source>
        <dbReference type="ARBA" id="ARBA00022862"/>
    </source>
</evidence>
<evidence type="ECO:0000256" key="4">
    <source>
        <dbReference type="ARBA" id="ARBA00023157"/>
    </source>
</evidence>
<gene>
    <name evidence="6 8" type="primary">tpx</name>
    <name evidence="8" type="ORF">RFV38_02180</name>
</gene>
<dbReference type="InterPro" id="IPR013766">
    <property type="entry name" value="Thioredoxin_domain"/>
</dbReference>
<dbReference type="InterPro" id="IPR002065">
    <property type="entry name" value="TPX"/>
</dbReference>
<keyword evidence="9" id="KW-1185">Reference proteome</keyword>